<feature type="transmembrane region" description="Helical" evidence="9">
    <location>
        <begin position="6"/>
        <end position="23"/>
    </location>
</feature>
<keyword evidence="4" id="KW-1003">Cell membrane</keyword>
<reference evidence="11" key="1">
    <citation type="submission" date="2010-11" db="EMBL/GenBank/DDBJ databases">
        <title>The complete genome of Desulfurococcus mucosus DSM 2162.</title>
        <authorList>
            <consortium name="US DOE Joint Genome Institute (JGI-PGF)"/>
            <person name="Lucas S."/>
            <person name="Copeland A."/>
            <person name="Lapidus A."/>
            <person name="Bruce D."/>
            <person name="Goodwin L."/>
            <person name="Pitluck S."/>
            <person name="Kyrpides N."/>
            <person name="Mavromatis K."/>
            <person name="Pagani I."/>
            <person name="Ivanova N."/>
            <person name="Ovchinnikova G."/>
            <person name="Chertkov O."/>
            <person name="Held B."/>
            <person name="Brettin T."/>
            <person name="Detter J.C."/>
            <person name="Tapia R."/>
            <person name="Han C."/>
            <person name="Land M."/>
            <person name="Hauser L."/>
            <person name="Markowitz V."/>
            <person name="Cheng J.-F."/>
            <person name="Hugenholtz P."/>
            <person name="Woyke T."/>
            <person name="Wu D."/>
            <person name="Wirth R."/>
            <person name="Bilek Y."/>
            <person name="Hader T."/>
            <person name="Klenk H.-P."/>
            <person name="Eisen J.A."/>
        </authorList>
    </citation>
    <scope>NUCLEOTIDE SEQUENCE [LARGE SCALE GENOMIC DNA]</scope>
    <source>
        <strain evidence="11">ATCC 35584 / DSM 2162 / JCM 9187 / O7/1</strain>
    </source>
</reference>
<dbReference type="Pfam" id="PF00474">
    <property type="entry name" value="SSF"/>
    <property type="match status" value="1"/>
</dbReference>
<keyword evidence="6 9" id="KW-1133">Transmembrane helix</keyword>
<protein>
    <submittedName>
        <fullName evidence="10">SSS sodium solute transporter superfamily</fullName>
    </submittedName>
</protein>
<feature type="transmembrane region" description="Helical" evidence="9">
    <location>
        <begin position="377"/>
        <end position="400"/>
    </location>
</feature>
<dbReference type="InterPro" id="IPR038377">
    <property type="entry name" value="Na/Glc_symporter_sf"/>
</dbReference>
<organism evidence="10 11">
    <name type="scientific">Desulfurococcus mucosus (strain ATCC 35584 / DSM 2162 / JCM 9187 / O7/1)</name>
    <dbReference type="NCBI Taxonomy" id="765177"/>
    <lineage>
        <taxon>Archaea</taxon>
        <taxon>Thermoproteota</taxon>
        <taxon>Thermoprotei</taxon>
        <taxon>Desulfurococcales</taxon>
        <taxon>Desulfurococcaceae</taxon>
        <taxon>Desulfurococcus</taxon>
    </lineage>
</organism>
<reference evidence="10 11" key="2">
    <citation type="journal article" date="2011" name="Stand. Genomic Sci.">
        <title>Complete genome sequence of Desulfurococcus mucosus type strain (O7/1).</title>
        <authorList>
            <person name="Wirth R."/>
            <person name="Chertkov O."/>
            <person name="Held B."/>
            <person name="Lapidus A."/>
            <person name="Nolan M."/>
            <person name="Lucas S."/>
            <person name="Hammon N."/>
            <person name="Deshpande S."/>
            <person name="Cheng J.F."/>
            <person name="Tapia R."/>
            <person name="Han C."/>
            <person name="Goodwin L."/>
            <person name="Pitluck S."/>
            <person name="Liolios K."/>
            <person name="Ioanna P."/>
            <person name="Ivanova N."/>
            <person name="Mavromatis K."/>
            <person name="Mikhailova N."/>
            <person name="Pati A."/>
            <person name="Chen A."/>
            <person name="Palaniappan K."/>
            <person name="Land M."/>
            <person name="Hauser L."/>
            <person name="Chang Y.J."/>
            <person name="Jeffries C.D."/>
            <person name="Bilek Y."/>
            <person name="Hader T."/>
            <person name="Rohde M."/>
            <person name="Spring S."/>
            <person name="Sikorski J."/>
            <person name="Goker M."/>
            <person name="Woyke T."/>
            <person name="Bristow J."/>
            <person name="Eisen J.A."/>
            <person name="Markowitz V."/>
            <person name="Hugenholtz P."/>
            <person name="Kyrpides N.C."/>
            <person name="Klenk H.P."/>
        </authorList>
    </citation>
    <scope>NUCLEOTIDE SEQUENCE [LARGE SCALE GENOMIC DNA]</scope>
    <source>
        <strain evidence="11">ATCC 35584 / DSM 2162 / JCM 9187 / O7/1</strain>
    </source>
</reference>
<dbReference type="GO" id="GO:0022857">
    <property type="term" value="F:transmembrane transporter activity"/>
    <property type="evidence" value="ECO:0007669"/>
    <property type="project" value="InterPro"/>
</dbReference>
<keyword evidence="11" id="KW-1185">Reference proteome</keyword>
<comment type="subcellular location">
    <subcellularLocation>
        <location evidence="1">Membrane</location>
        <topology evidence="1">Multi-pass membrane protein</topology>
    </subcellularLocation>
</comment>
<dbReference type="PANTHER" id="PTHR48086:SF7">
    <property type="entry name" value="SODIUM-SOLUTE SYMPORTER-RELATED"/>
    <property type="match status" value="1"/>
</dbReference>
<keyword evidence="5 9" id="KW-0812">Transmembrane</keyword>
<sequence precursor="true">MVYIVPLSIVIAYLVGMLLVGIYTSKRLIRTSEDLILAGRNLGVILVAASLSANNIGGGSTVGVAAKAYGDWGLSAGWYILTAAIAMIPLALVLARLRRSLVWTLPEVIGRRYGTPSYLLTSILQIVSLVCLSAMQVLASGTIIAALTGLPYEVGVVIAGGISTVYTIMGGLWADAFTDLFQWAIIFFGMLAALPFVISNVGGFETMVSKLPPGHFDLFKAGGGTIVSLLIMYIVTFIMGSEMITRAFGAKDEKTAFRGSLLSAVFQGMFAFIPALIGLAALAAFPNIKASDAYATAMLRLAPPWIAGLGLSAILGATMSSADSDMLCASSIFSKDIYQKFIRPKASDREIILITRAGIAVIGGISILIALLRLDIITVNTFAFMLRAAGPFAPFLFGIFREKVSRNAGIVAIIAGSVAGVAWRLMGQPYIGDVVLGSAVSVLAFIVTDKIEKALNRPLAPPLTPR</sequence>
<dbReference type="Gene3D" id="1.20.1730.10">
    <property type="entry name" value="Sodium/glucose cotransporter"/>
    <property type="match status" value="1"/>
</dbReference>
<feature type="transmembrane region" description="Helical" evidence="9">
    <location>
        <begin position="180"/>
        <end position="198"/>
    </location>
</feature>
<evidence type="ECO:0000313" key="10">
    <source>
        <dbReference type="EMBL" id="ADV65026.1"/>
    </source>
</evidence>
<keyword evidence="7 9" id="KW-0472">Membrane</keyword>
<keyword evidence="3" id="KW-0813">Transport</keyword>
<feature type="transmembrane region" description="Helical" evidence="9">
    <location>
        <begin position="76"/>
        <end position="97"/>
    </location>
</feature>
<dbReference type="HOGENOM" id="CLU_018808_15_3_2"/>
<feature type="transmembrane region" description="Helical" evidence="9">
    <location>
        <begin position="154"/>
        <end position="173"/>
    </location>
</feature>
<dbReference type="KEGG" id="dmu:Desmu_0720"/>
<dbReference type="eggNOG" id="arCOG01316">
    <property type="taxonomic scope" value="Archaea"/>
</dbReference>
<evidence type="ECO:0000256" key="3">
    <source>
        <dbReference type="ARBA" id="ARBA00022448"/>
    </source>
</evidence>
<feature type="transmembrane region" description="Helical" evidence="9">
    <location>
        <begin position="407"/>
        <end position="424"/>
    </location>
</feature>
<evidence type="ECO:0000256" key="5">
    <source>
        <dbReference type="ARBA" id="ARBA00022692"/>
    </source>
</evidence>
<evidence type="ECO:0000256" key="6">
    <source>
        <dbReference type="ARBA" id="ARBA00022989"/>
    </source>
</evidence>
<dbReference type="CDD" id="cd10322">
    <property type="entry name" value="SLC5sbd"/>
    <property type="match status" value="1"/>
</dbReference>
<feature type="transmembrane region" description="Helical" evidence="9">
    <location>
        <begin position="261"/>
        <end position="285"/>
    </location>
</feature>
<name>E8R950_DESM0</name>
<dbReference type="InterPro" id="IPR050277">
    <property type="entry name" value="Sodium:Solute_Symporter"/>
</dbReference>
<dbReference type="PANTHER" id="PTHR48086">
    <property type="entry name" value="SODIUM/PROLINE SYMPORTER-RELATED"/>
    <property type="match status" value="1"/>
</dbReference>
<dbReference type="EMBL" id="CP002363">
    <property type="protein sequence ID" value="ADV65026.1"/>
    <property type="molecule type" value="Genomic_DNA"/>
</dbReference>
<feature type="transmembrane region" description="Helical" evidence="9">
    <location>
        <begin position="351"/>
        <end position="371"/>
    </location>
</feature>
<feature type="transmembrane region" description="Helical" evidence="9">
    <location>
        <begin position="118"/>
        <end position="148"/>
    </location>
</feature>
<dbReference type="GeneID" id="10153415"/>
<dbReference type="AlphaFoldDB" id="E8R950"/>
<feature type="transmembrane region" description="Helical" evidence="9">
    <location>
        <begin position="35"/>
        <end position="56"/>
    </location>
</feature>
<comment type="similarity">
    <text evidence="2 8">Belongs to the sodium:solute symporter (SSF) (TC 2.A.21) family.</text>
</comment>
<dbReference type="InterPro" id="IPR001734">
    <property type="entry name" value="Na/solute_symporter"/>
</dbReference>
<dbReference type="GO" id="GO:0005886">
    <property type="term" value="C:plasma membrane"/>
    <property type="evidence" value="ECO:0007669"/>
    <property type="project" value="TreeGrafter"/>
</dbReference>
<evidence type="ECO:0000256" key="7">
    <source>
        <dbReference type="ARBA" id="ARBA00023136"/>
    </source>
</evidence>
<dbReference type="STRING" id="765177.Desmu_0720"/>
<dbReference type="InterPro" id="IPR018212">
    <property type="entry name" value="Na/solute_symporter_CS"/>
</dbReference>
<dbReference type="PROSITE" id="PS00456">
    <property type="entry name" value="NA_SOLUT_SYMP_1"/>
    <property type="match status" value="1"/>
</dbReference>
<evidence type="ECO:0000313" key="11">
    <source>
        <dbReference type="Proteomes" id="UP000001068"/>
    </source>
</evidence>
<evidence type="ECO:0000256" key="9">
    <source>
        <dbReference type="SAM" id="Phobius"/>
    </source>
</evidence>
<dbReference type="RefSeq" id="WP_013562248.1">
    <property type="nucleotide sequence ID" value="NC_014961.1"/>
</dbReference>
<feature type="transmembrane region" description="Helical" evidence="9">
    <location>
        <begin position="305"/>
        <end position="330"/>
    </location>
</feature>
<gene>
    <name evidence="10" type="ordered locus">Desmu_0720</name>
</gene>
<dbReference type="Proteomes" id="UP000001068">
    <property type="component" value="Chromosome"/>
</dbReference>
<evidence type="ECO:0000256" key="8">
    <source>
        <dbReference type="RuleBase" id="RU362091"/>
    </source>
</evidence>
<proteinExistence type="inferred from homology"/>
<feature type="transmembrane region" description="Helical" evidence="9">
    <location>
        <begin position="218"/>
        <end position="240"/>
    </location>
</feature>
<dbReference type="PROSITE" id="PS50283">
    <property type="entry name" value="NA_SOLUT_SYMP_3"/>
    <property type="match status" value="1"/>
</dbReference>
<dbReference type="GO" id="GO:0046942">
    <property type="term" value="P:carboxylic acid transport"/>
    <property type="evidence" value="ECO:0007669"/>
    <property type="project" value="UniProtKB-ARBA"/>
</dbReference>
<feature type="transmembrane region" description="Helical" evidence="9">
    <location>
        <begin position="430"/>
        <end position="448"/>
    </location>
</feature>
<evidence type="ECO:0000256" key="4">
    <source>
        <dbReference type="ARBA" id="ARBA00022475"/>
    </source>
</evidence>
<evidence type="ECO:0000256" key="1">
    <source>
        <dbReference type="ARBA" id="ARBA00004141"/>
    </source>
</evidence>
<evidence type="ECO:0000256" key="2">
    <source>
        <dbReference type="ARBA" id="ARBA00006434"/>
    </source>
</evidence>
<accession>E8R950</accession>